<dbReference type="Proteomes" id="UP000654075">
    <property type="component" value="Unassembled WGS sequence"/>
</dbReference>
<evidence type="ECO:0000313" key="2">
    <source>
        <dbReference type="Proteomes" id="UP000654075"/>
    </source>
</evidence>
<gene>
    <name evidence="1" type="ORF">PGLA1383_LOCUS3673</name>
</gene>
<accession>A0A813DE33</accession>
<dbReference type="EMBL" id="CAJNNV010001301">
    <property type="protein sequence ID" value="CAE8584747.1"/>
    <property type="molecule type" value="Genomic_DNA"/>
</dbReference>
<reference evidence="1" key="1">
    <citation type="submission" date="2021-02" db="EMBL/GenBank/DDBJ databases">
        <authorList>
            <person name="Dougan E. K."/>
            <person name="Rhodes N."/>
            <person name="Thang M."/>
            <person name="Chan C."/>
        </authorList>
    </citation>
    <scope>NUCLEOTIDE SEQUENCE</scope>
</reference>
<evidence type="ECO:0000313" key="1">
    <source>
        <dbReference type="EMBL" id="CAE8584747.1"/>
    </source>
</evidence>
<comment type="caution">
    <text evidence="1">The sequence shown here is derived from an EMBL/GenBank/DDBJ whole genome shotgun (WGS) entry which is preliminary data.</text>
</comment>
<sequence length="185" mass="20457">MHIGTVALKLAIAQIRKPADPYFQKPGASVERRGTSAGGVLEEVATVVALKEAFEDPNSFFKDILATSGTLRKPAEPYLQKQGRQWSDVAPVLEEVATVVALKEAFEDPNSFFKDILATSGTVALKLPSPSFASLQSLTPINKVFNGATWHQCWRRLRQLSLSRRHLKIQTAFSKIFLPLLAPWL</sequence>
<proteinExistence type="predicted"/>
<protein>
    <submittedName>
        <fullName evidence="1">Uncharacterized protein</fullName>
    </submittedName>
</protein>
<name>A0A813DE33_POLGL</name>
<keyword evidence="2" id="KW-1185">Reference proteome</keyword>
<organism evidence="1 2">
    <name type="scientific">Polarella glacialis</name>
    <name type="common">Dinoflagellate</name>
    <dbReference type="NCBI Taxonomy" id="89957"/>
    <lineage>
        <taxon>Eukaryota</taxon>
        <taxon>Sar</taxon>
        <taxon>Alveolata</taxon>
        <taxon>Dinophyceae</taxon>
        <taxon>Suessiales</taxon>
        <taxon>Suessiaceae</taxon>
        <taxon>Polarella</taxon>
    </lineage>
</organism>
<dbReference type="AlphaFoldDB" id="A0A813DE33"/>